<feature type="domain" description="ABC transmembrane type-1" evidence="10">
    <location>
        <begin position="248"/>
        <end position="600"/>
    </location>
</feature>
<feature type="domain" description="ABC transporter" evidence="9">
    <location>
        <begin position="633"/>
        <end position="859"/>
    </location>
</feature>
<evidence type="ECO:0000256" key="7">
    <source>
        <dbReference type="ARBA" id="ARBA00023136"/>
    </source>
</evidence>
<dbReference type="PROSITE" id="PS50929">
    <property type="entry name" value="ABC_TM1F"/>
    <property type="match status" value="2"/>
</dbReference>
<evidence type="ECO:0000259" key="9">
    <source>
        <dbReference type="PROSITE" id="PS50893"/>
    </source>
</evidence>
<dbReference type="PANTHER" id="PTHR24223">
    <property type="entry name" value="ATP-BINDING CASSETTE SUB-FAMILY C"/>
    <property type="match status" value="1"/>
</dbReference>
<dbReference type="Gene3D" id="3.40.50.300">
    <property type="entry name" value="P-loop containing nucleotide triphosphate hydrolases"/>
    <property type="match status" value="2"/>
</dbReference>
<name>A0A2N3MZW0_9PEZI</name>
<evidence type="ECO:0000256" key="5">
    <source>
        <dbReference type="ARBA" id="ARBA00022840"/>
    </source>
</evidence>
<feature type="transmembrane region" description="Helical" evidence="8">
    <location>
        <begin position="58"/>
        <end position="86"/>
    </location>
</feature>
<evidence type="ECO:0000256" key="4">
    <source>
        <dbReference type="ARBA" id="ARBA00022741"/>
    </source>
</evidence>
<feature type="domain" description="ABC transporter" evidence="9">
    <location>
        <begin position="1267"/>
        <end position="1493"/>
    </location>
</feature>
<dbReference type="CDD" id="cd18596">
    <property type="entry name" value="ABC_6TM_VMR1_D1_like"/>
    <property type="match status" value="1"/>
</dbReference>
<dbReference type="PROSITE" id="PS00211">
    <property type="entry name" value="ABC_TRANSPORTER_1"/>
    <property type="match status" value="2"/>
</dbReference>
<dbReference type="InterPro" id="IPR003593">
    <property type="entry name" value="AAA+_ATPase"/>
</dbReference>
<dbReference type="PANTHER" id="PTHR24223:SF415">
    <property type="entry name" value="FI20190P1"/>
    <property type="match status" value="1"/>
</dbReference>
<keyword evidence="5" id="KW-0067">ATP-binding</keyword>
<gene>
    <name evidence="11" type="ORF">jhhlp_007968</name>
</gene>
<keyword evidence="4" id="KW-0547">Nucleotide-binding</keyword>
<dbReference type="InterPro" id="IPR011527">
    <property type="entry name" value="ABC1_TM_dom"/>
</dbReference>
<dbReference type="CDD" id="cd03250">
    <property type="entry name" value="ABCC_MRP_domain1"/>
    <property type="match status" value="1"/>
</dbReference>
<dbReference type="InterPro" id="IPR050173">
    <property type="entry name" value="ABC_transporter_C-like"/>
</dbReference>
<dbReference type="Pfam" id="PF00005">
    <property type="entry name" value="ABC_tran"/>
    <property type="match status" value="2"/>
</dbReference>
<dbReference type="Pfam" id="PF00664">
    <property type="entry name" value="ABC_membrane"/>
    <property type="match status" value="2"/>
</dbReference>
<dbReference type="FunFam" id="3.40.50.300:FF:001577">
    <property type="entry name" value="ABC bile acid transporter"/>
    <property type="match status" value="1"/>
</dbReference>
<dbReference type="InterPro" id="IPR017871">
    <property type="entry name" value="ABC_transporter-like_CS"/>
</dbReference>
<keyword evidence="2" id="KW-0813">Transport</keyword>
<feature type="transmembrane region" description="Helical" evidence="8">
    <location>
        <begin position="991"/>
        <end position="1021"/>
    </location>
</feature>
<evidence type="ECO:0000313" key="12">
    <source>
        <dbReference type="Proteomes" id="UP000233524"/>
    </source>
</evidence>
<dbReference type="CDD" id="cd03244">
    <property type="entry name" value="ABCC_MRP_domain2"/>
    <property type="match status" value="1"/>
</dbReference>
<evidence type="ECO:0008006" key="13">
    <source>
        <dbReference type="Google" id="ProtNLM"/>
    </source>
</evidence>
<feature type="transmembrane region" description="Helical" evidence="8">
    <location>
        <begin position="909"/>
        <end position="930"/>
    </location>
</feature>
<evidence type="ECO:0000313" key="11">
    <source>
        <dbReference type="EMBL" id="PKS05700.1"/>
    </source>
</evidence>
<accession>A0A2N3MZW0</accession>
<keyword evidence="3 8" id="KW-0812">Transmembrane</keyword>
<dbReference type="CDD" id="cd18604">
    <property type="entry name" value="ABC_6TM_VMR1_D2_like"/>
    <property type="match status" value="1"/>
</dbReference>
<feature type="transmembrane region" description="Helical" evidence="8">
    <location>
        <begin position="444"/>
        <end position="468"/>
    </location>
</feature>
<evidence type="ECO:0000256" key="3">
    <source>
        <dbReference type="ARBA" id="ARBA00022692"/>
    </source>
</evidence>
<dbReference type="EMBL" id="NLAX01001142">
    <property type="protein sequence ID" value="PKS05700.1"/>
    <property type="molecule type" value="Genomic_DNA"/>
</dbReference>
<dbReference type="GO" id="GO:0016020">
    <property type="term" value="C:membrane"/>
    <property type="evidence" value="ECO:0007669"/>
    <property type="project" value="UniProtKB-SubCell"/>
</dbReference>
<dbReference type="GO" id="GO:0140359">
    <property type="term" value="F:ABC-type transporter activity"/>
    <property type="evidence" value="ECO:0007669"/>
    <property type="project" value="InterPro"/>
</dbReference>
<keyword evidence="7 8" id="KW-0472">Membrane</keyword>
<reference evidence="11 12" key="1">
    <citation type="journal article" date="2017" name="G3 (Bethesda)">
        <title>First Draft Genome Sequence of the Pathogenic Fungus Lomentospora prolificans (Formerly Scedosporium prolificans).</title>
        <authorList>
            <person name="Luo R."/>
            <person name="Zimin A."/>
            <person name="Workman R."/>
            <person name="Fan Y."/>
            <person name="Pertea G."/>
            <person name="Grossman N."/>
            <person name="Wear M.P."/>
            <person name="Jia B."/>
            <person name="Miller H."/>
            <person name="Casadevall A."/>
            <person name="Timp W."/>
            <person name="Zhang S.X."/>
            <person name="Salzberg S.L."/>
        </authorList>
    </citation>
    <scope>NUCLEOTIDE SEQUENCE [LARGE SCALE GENOMIC DNA]</scope>
    <source>
        <strain evidence="11 12">JHH-5317</strain>
    </source>
</reference>
<comment type="caution">
    <text evidence="11">The sequence shown here is derived from an EMBL/GenBank/DDBJ whole genome shotgun (WGS) entry which is preliminary data.</text>
</comment>
<keyword evidence="12" id="KW-1185">Reference proteome</keyword>
<dbReference type="InterPro" id="IPR036640">
    <property type="entry name" value="ABC1_TM_sf"/>
</dbReference>
<evidence type="ECO:0000256" key="1">
    <source>
        <dbReference type="ARBA" id="ARBA00004370"/>
    </source>
</evidence>
<feature type="transmembrane region" description="Helical" evidence="8">
    <location>
        <begin position="135"/>
        <end position="153"/>
    </location>
</feature>
<feature type="domain" description="ABC transmembrane type-1" evidence="10">
    <location>
        <begin position="912"/>
        <end position="1234"/>
    </location>
</feature>
<dbReference type="SUPFAM" id="SSF90123">
    <property type="entry name" value="ABC transporter transmembrane region"/>
    <property type="match status" value="2"/>
</dbReference>
<dbReference type="GO" id="GO:0016887">
    <property type="term" value="F:ATP hydrolysis activity"/>
    <property type="evidence" value="ECO:0007669"/>
    <property type="project" value="InterPro"/>
</dbReference>
<dbReference type="VEuPathDB" id="FungiDB:jhhlp_007968"/>
<dbReference type="PROSITE" id="PS50893">
    <property type="entry name" value="ABC_TRANSPORTER_2"/>
    <property type="match status" value="2"/>
</dbReference>
<proteinExistence type="predicted"/>
<protein>
    <recommendedName>
        <fullName evidence="13">ABC transporter</fullName>
    </recommendedName>
</protein>
<dbReference type="Proteomes" id="UP000233524">
    <property type="component" value="Unassembled WGS sequence"/>
</dbReference>
<dbReference type="SMART" id="SM00382">
    <property type="entry name" value="AAA"/>
    <property type="match status" value="2"/>
</dbReference>
<feature type="transmembrane region" description="Helical" evidence="8">
    <location>
        <begin position="107"/>
        <end position="129"/>
    </location>
</feature>
<dbReference type="GO" id="GO:0005524">
    <property type="term" value="F:ATP binding"/>
    <property type="evidence" value="ECO:0007669"/>
    <property type="project" value="UniProtKB-KW"/>
</dbReference>
<evidence type="ECO:0000259" key="10">
    <source>
        <dbReference type="PROSITE" id="PS50929"/>
    </source>
</evidence>
<evidence type="ECO:0000256" key="6">
    <source>
        <dbReference type="ARBA" id="ARBA00022989"/>
    </source>
</evidence>
<evidence type="ECO:0000256" key="8">
    <source>
        <dbReference type="SAM" id="Phobius"/>
    </source>
</evidence>
<dbReference type="Gene3D" id="1.20.1560.10">
    <property type="entry name" value="ABC transporter type 1, transmembrane domain"/>
    <property type="match status" value="2"/>
</dbReference>
<dbReference type="OrthoDB" id="6500128at2759"/>
<evidence type="ECO:0000256" key="2">
    <source>
        <dbReference type="ARBA" id="ARBA00022448"/>
    </source>
</evidence>
<comment type="subcellular location">
    <subcellularLocation>
        <location evidence="1">Membrane</location>
    </subcellularLocation>
</comment>
<dbReference type="InParanoid" id="A0A2N3MZW0"/>
<keyword evidence="6 8" id="KW-1133">Transmembrane helix</keyword>
<dbReference type="STRING" id="41688.A0A2N3MZW0"/>
<dbReference type="InterPro" id="IPR027417">
    <property type="entry name" value="P-loop_NTPase"/>
</dbReference>
<dbReference type="SUPFAM" id="SSF52540">
    <property type="entry name" value="P-loop containing nucleoside triphosphate hydrolases"/>
    <property type="match status" value="2"/>
</dbReference>
<dbReference type="InterPro" id="IPR003439">
    <property type="entry name" value="ABC_transporter-like_ATP-bd"/>
</dbReference>
<feature type="transmembrane region" description="Helical" evidence="8">
    <location>
        <begin position="541"/>
        <end position="564"/>
    </location>
</feature>
<sequence length="1493" mass="166062">MPLWTSLFVFFLRYGFHPLWNRRPSWLRPFIVDDTLSSQCEGIRDCQLKALTPWTISLLALTILGLVLGVLGVMVLRVPLCAVSVLPYITSSAIILIDRPQSLSGGVLLIQIVLFIVELTLFATVPGPIGSWHRVVLMVGLCITFACLAILLNTPMRDTRRGMDGISRAFEKPTSSLRSPEDNITLWQWMSASWMAPLISIGVERQLEEDDVWSLPYEFQHGRLHRVFQELGGSVLTRLLKANGLDLIIISFLGLLETLADLTEPILLKQILIALAGGSQMLRVAFFYAGLSLFAKLIKAQSGLFSTWFSRRAYERSRGEMITMIYEKTLRRKAFTFPSTFNIKGGGDALDSPVSQTLIDAEPDEASHSASNKRPSTIFLRFRSCFTARKPDRAPPRPTQVHAQALANAPASTGKVLNLMRNDVYEVAQRFWEFASLFTKPTGFILSIVLIWRILGPASLSGIIVVLAGQGVNVFILRGFIDVQAIRRGLTDTKLQLTSQFVEAIRHLRWYSWQNLWLVRIFESRQAELSKMVLGMVLLRLYSFVNNLAGYLFPLLGFIAYTLINRRPLTVDIAFPALNLFSTLQNNLRELPDLVTVLLNAKIAMDRIEGFMLEPDKDAMEVDCLGPPGHLEIELKNATFSWPGSANKVLQDVSILCKPGVSLVCGKVGIGKTALLHAILGELDQFGGRRRVPTDMIGYAAQSPWLQSMSIRENILFCAEYDEVRYLQVLDACCLLPDLSSFKAGDLSFIGENGVGLSGGQKARVALARAIYSRARILLLDDPIAALDHQTAETILQRLFGKSTGLMDGRLVLLVTHRVDLVTRYADQVLDVVEGGRVITINRQDFQNNKQIQVLAIAASTQCDHGPDEPSLDGKKAVPDKFIEEEHRAHGGVMASVYWRYVKAGKLRWWGLLVVFFVAFRVANILYFWFLKEWGERYGEPDATMLPMDDGGELRQVTFNRSFGGLEAVIGDKWLDFGKYLPSPQVNVRPWLIWLFVISMAQIIAQASSEFVLIIITYNAAKHLFRDAMVRVSGAKFRFYDVTPVGRLMNRLTSDMGTIDGQIASQLQQFAWYSISWFSAVFVIATATPLFLFVTAITTSLFVVTFMRFLPASQSLRRLETVSLSPLMSNFGTLLEGLTTVRAFRAETQFQQRIVTTTDAFQKMDHFYWSLQEWLQFRFDVLSALSTFALTATAALSGLSGGLTAFVLASASTFVSSTHALCRRYGELQMQFVSVERVVELLDLEQEDHGKECVKPPASWPTFSDDIVFDNVTLRYAPELAPSLVNVSLRIPASSSVAVIGRTGSGKSTLALSLLGTLYPDTDCGGSIYIGNIDLAMVDKESLRRRVTFVAQDPVLFPGTLRDNLDPVQEYTDEECSRVLQRVLGSTRGIGLNSRVDGGGKNLSQGQRQLVGLGRAMLRRSPVVILDEATASIDHATAHDIQEILRVELRQSTVITIAHRIEAVQGATYCIVLDKGRVARSGTPEDLGVSEGS</sequence>
<organism evidence="11 12">
    <name type="scientific">Lomentospora prolificans</name>
    <dbReference type="NCBI Taxonomy" id="41688"/>
    <lineage>
        <taxon>Eukaryota</taxon>
        <taxon>Fungi</taxon>
        <taxon>Dikarya</taxon>
        <taxon>Ascomycota</taxon>
        <taxon>Pezizomycotina</taxon>
        <taxon>Sordariomycetes</taxon>
        <taxon>Hypocreomycetidae</taxon>
        <taxon>Microascales</taxon>
        <taxon>Microascaceae</taxon>
        <taxon>Lomentospora</taxon>
    </lineage>
</organism>